<keyword evidence="1 4" id="KW-0560">Oxidoreductase</keyword>
<dbReference type="NCBIfam" id="TIGR00401">
    <property type="entry name" value="msrA"/>
    <property type="match status" value="1"/>
</dbReference>
<sequence length="163" mass="19086">MANIVLAGGCFWGLEEYFQRTEGVLETQVGYANSNIDHPSYEEVCAGKSKAAEAVKIEYDERILPTQKLLNIFYSIIDPYSYFRQGMDIGRQYRTGIYYEPGDERKALFLKDKEDRQKQSTRKIWVEVEPLDNFWPAEEYHQRYLQKNPGGYCHIPLPDKVEK</sequence>
<evidence type="ECO:0000256" key="4">
    <source>
        <dbReference type="HAMAP-Rule" id="MF_01401"/>
    </source>
</evidence>
<protein>
    <recommendedName>
        <fullName evidence="4">Peptide methionine sulfoxide reductase MsrA</fullName>
        <shortName evidence="4">Protein-methionine-S-oxide reductase</shortName>
        <ecNumber evidence="4">1.8.4.11</ecNumber>
    </recommendedName>
    <alternativeName>
        <fullName evidence="4">Peptide-methionine (S)-S-oxide reductase</fullName>
        <shortName evidence="4">Peptide Met(O) reductase</shortName>
    </alternativeName>
</protein>
<dbReference type="InterPro" id="IPR002569">
    <property type="entry name" value="Met_Sox_Rdtase_MsrA_dom"/>
</dbReference>
<feature type="active site" evidence="4">
    <location>
        <position position="10"/>
    </location>
</feature>
<dbReference type="GO" id="GO:0005737">
    <property type="term" value="C:cytoplasm"/>
    <property type="evidence" value="ECO:0007669"/>
    <property type="project" value="TreeGrafter"/>
</dbReference>
<dbReference type="EC" id="1.8.4.11" evidence="4"/>
<organism evidence="6 7">
    <name type="scientific">Aedoeadaptatus coxii</name>
    <dbReference type="NCBI Taxonomy" id="755172"/>
    <lineage>
        <taxon>Bacteria</taxon>
        <taxon>Bacillati</taxon>
        <taxon>Bacillota</taxon>
        <taxon>Tissierellia</taxon>
        <taxon>Tissierellales</taxon>
        <taxon>Peptoniphilaceae</taxon>
        <taxon>Aedoeadaptatus</taxon>
    </lineage>
</organism>
<dbReference type="SUPFAM" id="SSF55068">
    <property type="entry name" value="Peptide methionine sulfoxide reductase"/>
    <property type="match status" value="1"/>
</dbReference>
<comment type="caution">
    <text evidence="6">The sequence shown here is derived from an EMBL/GenBank/DDBJ whole genome shotgun (WGS) entry which is preliminary data.</text>
</comment>
<dbReference type="Pfam" id="PF01625">
    <property type="entry name" value="PMSR"/>
    <property type="match status" value="1"/>
</dbReference>
<dbReference type="InterPro" id="IPR036509">
    <property type="entry name" value="Met_Sox_Rdtase_MsrA_sf"/>
</dbReference>
<dbReference type="AlphaFoldDB" id="A0A134ABU5"/>
<dbReference type="STRING" id="755172.HMPREF1863_01690"/>
<evidence type="ECO:0000256" key="1">
    <source>
        <dbReference type="ARBA" id="ARBA00023002"/>
    </source>
</evidence>
<reference evidence="7" key="1">
    <citation type="submission" date="2016-01" db="EMBL/GenBank/DDBJ databases">
        <authorList>
            <person name="Mitreva M."/>
            <person name="Pepin K.H."/>
            <person name="Mihindukulasuriya K.A."/>
            <person name="Fulton R."/>
            <person name="Fronick C."/>
            <person name="O'Laughlin M."/>
            <person name="Miner T."/>
            <person name="Herter B."/>
            <person name="Rosa B.A."/>
            <person name="Cordes M."/>
            <person name="Tomlinson C."/>
            <person name="Wollam A."/>
            <person name="Palsikar V.B."/>
            <person name="Mardis E.R."/>
            <person name="Wilson R.K."/>
        </authorList>
    </citation>
    <scope>NUCLEOTIDE SEQUENCE [LARGE SCALE GENOMIC DNA]</scope>
    <source>
        <strain evidence="7">DNF00729</strain>
    </source>
</reference>
<dbReference type="GO" id="GO:0008113">
    <property type="term" value="F:peptide-methionine (S)-S-oxide reductase activity"/>
    <property type="evidence" value="ECO:0007669"/>
    <property type="project" value="UniProtKB-UniRule"/>
</dbReference>
<comment type="function">
    <text evidence="4">Has an important function as a repair enzyme for proteins that have been inactivated by oxidation. Catalyzes the reversible oxidation-reduction of methionine sulfoxide in proteins to methionine.</text>
</comment>
<feature type="domain" description="Peptide methionine sulphoxide reductase MsrA" evidence="5">
    <location>
        <begin position="4"/>
        <end position="154"/>
    </location>
</feature>
<comment type="catalytic activity">
    <reaction evidence="2 4">
        <text>L-methionyl-[protein] + [thioredoxin]-disulfide + H2O = L-methionyl-(S)-S-oxide-[protein] + [thioredoxin]-dithiol</text>
        <dbReference type="Rhea" id="RHEA:14217"/>
        <dbReference type="Rhea" id="RHEA-COMP:10698"/>
        <dbReference type="Rhea" id="RHEA-COMP:10700"/>
        <dbReference type="Rhea" id="RHEA-COMP:12313"/>
        <dbReference type="Rhea" id="RHEA-COMP:12315"/>
        <dbReference type="ChEBI" id="CHEBI:15377"/>
        <dbReference type="ChEBI" id="CHEBI:16044"/>
        <dbReference type="ChEBI" id="CHEBI:29950"/>
        <dbReference type="ChEBI" id="CHEBI:44120"/>
        <dbReference type="ChEBI" id="CHEBI:50058"/>
        <dbReference type="EC" id="1.8.4.11"/>
    </reaction>
</comment>
<dbReference type="Proteomes" id="UP000070442">
    <property type="component" value="Unassembled WGS sequence"/>
</dbReference>
<dbReference type="HAMAP" id="MF_01401">
    <property type="entry name" value="MsrA"/>
    <property type="match status" value="1"/>
</dbReference>
<evidence type="ECO:0000256" key="2">
    <source>
        <dbReference type="ARBA" id="ARBA00047806"/>
    </source>
</evidence>
<dbReference type="OrthoDB" id="4174719at2"/>
<proteinExistence type="inferred from homology"/>
<dbReference type="GO" id="GO:0033744">
    <property type="term" value="F:L-methionine:thioredoxin-disulfide S-oxidoreductase activity"/>
    <property type="evidence" value="ECO:0007669"/>
    <property type="project" value="RHEA"/>
</dbReference>
<dbReference type="PANTHER" id="PTHR42799:SF2">
    <property type="entry name" value="MITOCHONDRIAL PEPTIDE METHIONINE SULFOXIDE REDUCTASE"/>
    <property type="match status" value="1"/>
</dbReference>
<gene>
    <name evidence="4" type="primary">msrA</name>
    <name evidence="6" type="ORF">HMPREF1863_01690</name>
</gene>
<evidence type="ECO:0000313" key="7">
    <source>
        <dbReference type="Proteomes" id="UP000070442"/>
    </source>
</evidence>
<keyword evidence="7" id="KW-1185">Reference proteome</keyword>
<dbReference type="EMBL" id="LSDG01000045">
    <property type="protein sequence ID" value="KXB65182.1"/>
    <property type="molecule type" value="Genomic_DNA"/>
</dbReference>
<dbReference type="PANTHER" id="PTHR42799">
    <property type="entry name" value="MITOCHONDRIAL PEPTIDE METHIONINE SULFOXIDE REDUCTASE"/>
    <property type="match status" value="1"/>
</dbReference>
<name>A0A134ABU5_9FIRM</name>
<evidence type="ECO:0000313" key="6">
    <source>
        <dbReference type="EMBL" id="KXB65182.1"/>
    </source>
</evidence>
<dbReference type="GO" id="GO:0034599">
    <property type="term" value="P:cellular response to oxidative stress"/>
    <property type="evidence" value="ECO:0007669"/>
    <property type="project" value="TreeGrafter"/>
</dbReference>
<accession>A0A134ABU5</accession>
<dbReference type="RefSeq" id="WP_068369650.1">
    <property type="nucleotide sequence ID" value="NZ_CAMQER010000031.1"/>
</dbReference>
<evidence type="ECO:0000256" key="3">
    <source>
        <dbReference type="ARBA" id="ARBA00048782"/>
    </source>
</evidence>
<comment type="similarity">
    <text evidence="4">Belongs to the MsrA Met sulfoxide reductase family.</text>
</comment>
<dbReference type="InterPro" id="IPR050162">
    <property type="entry name" value="MsrA_MetSO_reductase"/>
</dbReference>
<dbReference type="PATRIC" id="fig|755172.3.peg.1651"/>
<evidence type="ECO:0000259" key="5">
    <source>
        <dbReference type="Pfam" id="PF01625"/>
    </source>
</evidence>
<comment type="catalytic activity">
    <reaction evidence="3 4">
        <text>[thioredoxin]-disulfide + L-methionine + H2O = L-methionine (S)-S-oxide + [thioredoxin]-dithiol</text>
        <dbReference type="Rhea" id="RHEA:19993"/>
        <dbReference type="Rhea" id="RHEA-COMP:10698"/>
        <dbReference type="Rhea" id="RHEA-COMP:10700"/>
        <dbReference type="ChEBI" id="CHEBI:15377"/>
        <dbReference type="ChEBI" id="CHEBI:29950"/>
        <dbReference type="ChEBI" id="CHEBI:50058"/>
        <dbReference type="ChEBI" id="CHEBI:57844"/>
        <dbReference type="ChEBI" id="CHEBI:58772"/>
        <dbReference type="EC" id="1.8.4.11"/>
    </reaction>
</comment>
<dbReference type="Gene3D" id="3.30.1060.10">
    <property type="entry name" value="Peptide methionine sulphoxide reductase MsrA"/>
    <property type="match status" value="1"/>
</dbReference>